<reference evidence="1" key="1">
    <citation type="submission" date="2018-05" db="EMBL/GenBank/DDBJ databases">
        <authorList>
            <person name="Lanie J.A."/>
            <person name="Ng W.-L."/>
            <person name="Kazmierczak K.M."/>
            <person name="Andrzejewski T.M."/>
            <person name="Davidsen T.M."/>
            <person name="Wayne K.J."/>
            <person name="Tettelin H."/>
            <person name="Glass J.I."/>
            <person name="Rusch D."/>
            <person name="Podicherti R."/>
            <person name="Tsui H.-C.T."/>
            <person name="Winkler M.E."/>
        </authorList>
    </citation>
    <scope>NUCLEOTIDE SEQUENCE</scope>
</reference>
<evidence type="ECO:0000313" key="1">
    <source>
        <dbReference type="EMBL" id="SVE08328.1"/>
    </source>
</evidence>
<name>A0A383AMK2_9ZZZZ</name>
<proteinExistence type="predicted"/>
<sequence>MCKNCIGAPTKQGALLKNVYKKIRETKRVFWPSSMQT</sequence>
<gene>
    <name evidence="1" type="ORF">METZ01_LOCUS461182</name>
</gene>
<dbReference type="AlphaFoldDB" id="A0A383AMK2"/>
<accession>A0A383AMK2</accession>
<dbReference type="EMBL" id="UINC01192949">
    <property type="protein sequence ID" value="SVE08328.1"/>
    <property type="molecule type" value="Genomic_DNA"/>
</dbReference>
<protein>
    <submittedName>
        <fullName evidence="1">Uncharacterized protein</fullName>
    </submittedName>
</protein>
<organism evidence="1">
    <name type="scientific">marine metagenome</name>
    <dbReference type="NCBI Taxonomy" id="408172"/>
    <lineage>
        <taxon>unclassified sequences</taxon>
        <taxon>metagenomes</taxon>
        <taxon>ecological metagenomes</taxon>
    </lineage>
</organism>